<keyword evidence="4" id="KW-1185">Reference proteome</keyword>
<dbReference type="VEuPathDB" id="TriTrypDB:Lsey_0287_0010"/>
<feature type="compositionally biased region" description="Low complexity" evidence="2">
    <location>
        <begin position="3436"/>
        <end position="3448"/>
    </location>
</feature>
<feature type="region of interest" description="Disordered" evidence="2">
    <location>
        <begin position="2255"/>
        <end position="2291"/>
    </location>
</feature>
<dbReference type="EMBL" id="LJSK01000287">
    <property type="protein sequence ID" value="KPI84120.1"/>
    <property type="molecule type" value="Genomic_DNA"/>
</dbReference>
<feature type="compositionally biased region" description="Gly residues" evidence="2">
    <location>
        <begin position="3396"/>
        <end position="3415"/>
    </location>
</feature>
<feature type="compositionally biased region" description="Polar residues" evidence="2">
    <location>
        <begin position="1016"/>
        <end position="1026"/>
    </location>
</feature>
<dbReference type="Gene3D" id="2.60.40.10">
    <property type="entry name" value="Immunoglobulins"/>
    <property type="match status" value="1"/>
</dbReference>
<evidence type="ECO:0000256" key="1">
    <source>
        <dbReference type="SAM" id="Coils"/>
    </source>
</evidence>
<dbReference type="PANTHER" id="PTHR39211:SF1">
    <property type="entry name" value="ABNORMAL SPINDLE-LIKE MICROCEPHALY-ASSOCIATED PROTEIN ASH DOMAIN-CONTAINING PROTEIN"/>
    <property type="match status" value="1"/>
</dbReference>
<comment type="caution">
    <text evidence="3">The sequence shown here is derived from an EMBL/GenBank/DDBJ whole genome shotgun (WGS) entry which is preliminary data.</text>
</comment>
<feature type="region of interest" description="Disordered" evidence="2">
    <location>
        <begin position="2933"/>
        <end position="2961"/>
    </location>
</feature>
<organism evidence="3 4">
    <name type="scientific">Leptomonas seymouri</name>
    <dbReference type="NCBI Taxonomy" id="5684"/>
    <lineage>
        <taxon>Eukaryota</taxon>
        <taxon>Discoba</taxon>
        <taxon>Euglenozoa</taxon>
        <taxon>Kinetoplastea</taxon>
        <taxon>Metakinetoplastina</taxon>
        <taxon>Trypanosomatida</taxon>
        <taxon>Trypanosomatidae</taxon>
        <taxon>Leishmaniinae</taxon>
        <taxon>Leptomonas</taxon>
    </lineage>
</organism>
<feature type="region of interest" description="Disordered" evidence="2">
    <location>
        <begin position="1016"/>
        <end position="1039"/>
    </location>
</feature>
<feature type="compositionally biased region" description="Polar residues" evidence="2">
    <location>
        <begin position="3529"/>
        <end position="3542"/>
    </location>
</feature>
<feature type="region of interest" description="Disordered" evidence="2">
    <location>
        <begin position="3573"/>
        <end position="3605"/>
    </location>
</feature>
<dbReference type="OrthoDB" id="252265at2759"/>
<evidence type="ECO:0000313" key="3">
    <source>
        <dbReference type="EMBL" id="KPI84120.1"/>
    </source>
</evidence>
<dbReference type="PANTHER" id="PTHR39211">
    <property type="entry name" value="CHROMOSOME 7, WHOLE GENOME SHOTGUN SEQUENCE"/>
    <property type="match status" value="1"/>
</dbReference>
<reference evidence="3 4" key="1">
    <citation type="journal article" date="2015" name="PLoS Pathog.">
        <title>Leptomonas seymouri: Adaptations to the Dixenous Life Cycle Analyzed by Genome Sequencing, Transcriptome Profiling and Co-infection with Leishmania donovani.</title>
        <authorList>
            <person name="Kraeva N."/>
            <person name="Butenko A."/>
            <person name="Hlavacova J."/>
            <person name="Kostygov A."/>
            <person name="Myskova J."/>
            <person name="Grybchuk D."/>
            <person name="Lestinova T."/>
            <person name="Votypka J."/>
            <person name="Volf P."/>
            <person name="Opperdoes F."/>
            <person name="Flegontov P."/>
            <person name="Lukes J."/>
            <person name="Yurchenko V."/>
        </authorList>
    </citation>
    <scope>NUCLEOTIDE SEQUENCE [LARGE SCALE GENOMIC DNA]</scope>
    <source>
        <strain evidence="3 4">ATCC 30220</strain>
    </source>
</reference>
<feature type="compositionally biased region" description="Low complexity" evidence="2">
    <location>
        <begin position="2576"/>
        <end position="2599"/>
    </location>
</feature>
<feature type="coiled-coil region" evidence="1">
    <location>
        <begin position="966"/>
        <end position="1012"/>
    </location>
</feature>
<keyword evidence="1" id="KW-0175">Coiled coil</keyword>
<dbReference type="InterPro" id="IPR013783">
    <property type="entry name" value="Ig-like_fold"/>
</dbReference>
<protein>
    <submittedName>
        <fullName evidence="3">Uncharacterized protein</fullName>
    </submittedName>
</protein>
<feature type="compositionally biased region" description="Low complexity" evidence="2">
    <location>
        <begin position="2943"/>
        <end position="2955"/>
    </location>
</feature>
<dbReference type="Proteomes" id="UP000038009">
    <property type="component" value="Unassembled WGS sequence"/>
</dbReference>
<gene>
    <name evidence="3" type="ORF">ABL78_6818</name>
</gene>
<proteinExistence type="predicted"/>
<accession>A0A0N1PAE5</accession>
<feature type="region of interest" description="Disordered" evidence="2">
    <location>
        <begin position="1655"/>
        <end position="1695"/>
    </location>
</feature>
<feature type="compositionally biased region" description="Basic and acidic residues" evidence="2">
    <location>
        <begin position="3580"/>
        <end position="3593"/>
    </location>
</feature>
<name>A0A0N1PAE5_LEPSE</name>
<feature type="region of interest" description="Disordered" evidence="2">
    <location>
        <begin position="3436"/>
        <end position="3548"/>
    </location>
</feature>
<sequence length="3736" mass="395750">MLEVYCNNIFFDETAVNDIPTYRPIRVQNKTDTSLSVNITTSSSLLRFQLCNENYEAIQQVGLRDSLYVYNEAFDLVGLITSFELAPREEQQIIVSFRAEPAAFSHLITGAQATSFNGTVHFTATSAPSTLSSPLLNNATSLAESDAAQAASPVSSSQQQQQQQQHTESFTIPFSANVYVSFLKLSSAEIQVTMSPNKTQVVDFTVTNFSCQPVLFLIRDQAMPLKGLDVALYEADKFEDPKLGHRILLDSYASMTFSLMLRSSSANPNTQQQYHTVLQCDNLRDNRNTTFLHVSINVGAESQGDVLAFPDTAIDFGDVYRGTKAFAQIRVQSIHGREDAVVRLADTDRRKYDGKFSLMKGEAAVDELTIAAQKGNPFSTITLMYQPSYNVDSTEAAKKKFDVELLAQSASRANSQRVVIRCAAMLYTSNIVVSQRSVNFGDCQVGQSKRYTLQIENHSPLQGKIVVQLRSKIIQIEGVLHTNTNAGRELREEFTIAPSASLPLTLKITPQRVNPMYGKQLTIINASNPTEDRQVINIEANNMAPLDTKLHDELYSWKCDLGGNIDNNVNTDGVDTRRGPPTLWAISNVPLLIPYSVQSKVDHMVVLNLRSSSPEIEVFYSTDVVMCDKLNEISAQIRRLCFYGEEKDSRYLTNESAEQLFKAREELLKFLSVTSRNITNRIILEPYASLKAYALIIRTPCPTEPHTKEDGISIAIDGIEAPRFVRLSYRLCGTMFELNGQKTKNFGEVNIGVKKTTKLPIVNRCNSFLFLHISKSRSVTAEHIRMEHSDKQSIFLTIRPYASREIELTLYPGIKGVFHEKIHVTNVLSIQNSISMTIKAIVTKADTFEISPDSWMFEMMVPPSANVLTLMAPSAAQAISNHGADDSAGASCGGLNLGTASSARAGAKFTVANTSNARRQIIARVELSNSNAGSGVTVSNPYLSFPGVKVAVQLDMTLTGASSVSTRKLEEQVEKLEQKLKIYVRKKKMEKADNARRKIEAYKLALKGEEVDLTALESTQSGAQGTTDHELSESEDEGSTNALQALKNKTQQSDLAQLLRREGVALPSMGAGESVMITLFLVCKRVPDESIPVSQSQTMNILFYEARDQEANRIIPIDMVLMRTPGDSPPQPVSLHTAATVPFLTCMPSAVSAVNVQGQTNADASRADSATNPLTTSSPKAIAGAALAAASVLPSARVQQVRPPPSIRLATPGAFASGGGGRLHSTFMGHPLLVLRNCIVNDQTEFCFLVEADGDTTIVVLEPRRCGGSVPEVLDARFKLFPRNGHVRQQEPLRIVVECTARSVGPQKYFIPVKNIRNAADVHYLTVEMNPTEEVDMLTTEPKELFFRDVLTPCAPSQLEAQVVLIRSRFPFPHALVVRTNKPSQLALFEDASCTVPLMHPIRRVFVKETVRVYVQLRPGARYVDSRACTVHAGVLVEALAPNPAVSSTAFCVVGKAVLRAVAYVGSGLVEVLQLNLELGCVRSTQHYVKTQFTLRNTSYSFPLRIGLVPSSPLVEVAEETTHGEELTLAPLEEHTVPLVLHLPAPGLVQEHIDVVNHSSAQDTIRVSLSALRLNDGITQIDPTLNTTLSFPMVAVVRGEDCKALHLHQPVSCSIKMANYHSNREVVLATAATTQTARVLPLWFHTSEEELQVRSALEEEQRQAFSPEDAAATAAVGPRSGITAPPSTPTNHAPSSAYVKGRVGLQAGRVQVVMWTLTELPALTAGEVEAVLQHQLVTITSTLQVCVTYTAHSAKATAASPRSPNNRYRGPAVGQCVLLVPVTMSLAMSEGRAEPATVNLGLVAKPASPPASPTTTAAEKSSDEGDSTEAEDGAMTSGCANNNNEEAVFAARMRRRRRVRLAQLRRPDHHQQFSSYSAKSGLQQSPSHNMVVSFRLVNLSAVMPLPLKVECPPVIRFSQTRMTLAPGATMSVDATLNFKLITTQGSFRYEAFFVNEWNPENDMAVCITGQHYWKVFKIVLTDTEEELRDAVTLSPLRVEPSLQAPLSELKLAFVATEPDVEFDLHVQPNPQIEGLLELLLLHYDATSAATHLSFLSGVPVASASAASNAAAGGVTSSGAASVAASAAATSSLPGTAAPTATTTNTAAAAPGGGAAGGSLSLPISVAVPAPVAGVGPALHNGAGAPSSFGEDGMAAGNVGQSLSQESASSGIGGSTGGASAATATTPINAASTAKSRRIASGPSGGTGGGNAATARSQRLRLRCMLSSGDLASLVQIFYGFRRSRTNAAVVMGAGQGSGEAGVPTATSSTAKGPPVTEGAGAAAATTASNAGGSSASSLWTYDRIAEVERRSAALVSNNVWLGTVWVANPFTEDEELQVYGTLGTFRTFSAPSKVSLRPSRISVETPRCAAPVDGGSRTLPVGYVGEIAITNEFDVYVADLSVVVLINDRLGVPLEIDVRGGHRVVPPSSTGSAGGGGDNTPVAEVGSVSAAALSTNVSTSSSTIAPIPVVATSFIAAGAVGGAPPVSQPHCLQLGPRETVVLTVVVRAADTRVLPVAGGGSATTSLPPLSLTSLEKFVSVLMVDDNVPFSYQVSRVNVVTLADGVEALPTVTLSAATQPAPSSASEQTAMAAAAMTSAAGDAQEAEKSAGAPIPPFGETAGQASARDETPAAAAAARVTGDDSLKPLLLPPAVMELSAIETTSVETADANSDGGGGGACASAELAALQPRVSGAEVALESPSVTAACNQTPLASTATPVTTVVPSIAPDSAVPRHWVLSLRNCDPLPGCGGAYISNFSIARDDTYDLKILITNHLPSTAVRYTAQVVSQSPQVWLLLTSTSGVLEGGETQPLRLQVLSSDVGSFVGYVAITNTHDTREVVYLRVNAEIFVPGAAGGLFDAVAMNGGHRLATTNAVHSVDMGALYGPGTTRTLIALEIVNKGSVALEFPVSVVHPMRQELRPIPRSVWYGSTTATSARRRRHPNAAAAAATANTPNSLPMPSALQNTAQASAAVAGAERPLHNQPLQLSPYQHRHHHPHSHRGVPHVCTAATASAAAISAAPFEGRLVVSHIHNVATHTGQKYFVVDPRSPLRLAFSLSCTALHDIPDGYSVCGEVDVVFKCKQARDVQFTFNAKFEACKPTFSVALEYDMDAVETAAAAAANATTRSPAASESDELSHLGAASPPGMSLVSLPMSAGPLAARPVRATAAAASSTAIASARWAETEVAVTNLSRTHAQTFALFSQSQVLTLAPANTAPGVQGVQPGSQLLPSVPGGLFSEDGSAVTAVGTLPSTPAVEVTVAPQSVGVFVVRLDRLRAEALLNFDKDESKLVRPALCEHAYLYNKGNPRERVQLLFRQQAVSAEAQRQSRASTPVAAAGPVSPTHAEAKPVKSSGAQHFSERHIVSFAQRFSAVLTSLADRLPFVARSDDAVDGVSSSGGGGSAGESGAGVGGAKGGAGDYSGALRGTNLGGALRAAAANNAPPGSSTPVGLHRRGAMQHGRAGTNDDAGAVKDDRWPAALHGSHLHSSSDSTSDDSTATTTTSSSDEDTASENGDELEVRTAAGDADRTLNSTLNSTATEDSNGAVARTMRDVAEETRNRDIEGEGSALRVSGLFSSKLARSDSEGAEGDRRQPQPSSTLASNACMSSGESSVDALVLTLSSPSPLSGTASGSTRRGDVHRRWRGAQRLTALSTLHDLLVELVWLCDELLFYAILLRNSRHVEACGAFLVAAVSQHPVMLAWRRRRGGGSRAHDCDAFGRFLDTIDALPRRSNSTS</sequence>
<feature type="region of interest" description="Disordered" evidence="2">
    <location>
        <begin position="3324"/>
        <end position="3354"/>
    </location>
</feature>
<feature type="region of interest" description="Disordered" evidence="2">
    <location>
        <begin position="147"/>
        <end position="167"/>
    </location>
</feature>
<feature type="compositionally biased region" description="Low complexity" evidence="2">
    <location>
        <begin position="2278"/>
        <end position="2291"/>
    </location>
</feature>
<feature type="region of interest" description="Disordered" evidence="2">
    <location>
        <begin position="2576"/>
        <end position="2637"/>
    </location>
</feature>
<dbReference type="OMA" id="NEWNPEN"/>
<feature type="region of interest" description="Disordered" evidence="2">
    <location>
        <begin position="1804"/>
        <end position="1843"/>
    </location>
</feature>
<feature type="compositionally biased region" description="Low complexity" evidence="2">
    <location>
        <begin position="3488"/>
        <end position="3504"/>
    </location>
</feature>
<feature type="compositionally biased region" description="Polar residues" evidence="2">
    <location>
        <begin position="3594"/>
        <end position="3605"/>
    </location>
</feature>
<feature type="region of interest" description="Disordered" evidence="2">
    <location>
        <begin position="2143"/>
        <end position="2213"/>
    </location>
</feature>
<evidence type="ECO:0000256" key="2">
    <source>
        <dbReference type="SAM" id="MobiDB-lite"/>
    </source>
</evidence>
<feature type="compositionally biased region" description="Low complexity" evidence="2">
    <location>
        <begin position="147"/>
        <end position="165"/>
    </location>
</feature>
<feature type="compositionally biased region" description="Acidic residues" evidence="2">
    <location>
        <begin position="3505"/>
        <end position="3516"/>
    </location>
</feature>
<evidence type="ECO:0000313" key="4">
    <source>
        <dbReference type="Proteomes" id="UP000038009"/>
    </source>
</evidence>
<feature type="region of interest" description="Disordered" evidence="2">
    <location>
        <begin position="3390"/>
        <end position="3415"/>
    </location>
</feature>